<dbReference type="Pfam" id="PF12641">
    <property type="entry name" value="Flavodoxin_3"/>
    <property type="match status" value="1"/>
</dbReference>
<dbReference type="Gene3D" id="3.40.50.360">
    <property type="match status" value="1"/>
</dbReference>
<dbReference type="InterPro" id="IPR029039">
    <property type="entry name" value="Flavoprotein-like_sf"/>
</dbReference>
<dbReference type="PANTHER" id="PTHR38030:SF2">
    <property type="entry name" value="PROTOPORPHYRINOGEN IX DEHYDROGENASE [QUINONE]"/>
    <property type="match status" value="1"/>
</dbReference>
<organism evidence="2 3">
    <name type="scientific">Peptoanaerobacter stomatis</name>
    <dbReference type="NCBI Taxonomy" id="796937"/>
    <lineage>
        <taxon>Bacteria</taxon>
        <taxon>Bacillati</taxon>
        <taxon>Bacillota</taxon>
        <taxon>Clostridia</taxon>
        <taxon>Peptostreptococcales</taxon>
        <taxon>Filifactoraceae</taxon>
        <taxon>Peptoanaerobacter</taxon>
    </lineage>
</organism>
<dbReference type="PANTHER" id="PTHR38030">
    <property type="entry name" value="PROTOPORPHYRINOGEN IX DEHYDROGENASE [MENAQUINONE]"/>
    <property type="match status" value="1"/>
</dbReference>
<dbReference type="GO" id="GO:0009055">
    <property type="term" value="F:electron transfer activity"/>
    <property type="evidence" value="ECO:0007669"/>
    <property type="project" value="InterPro"/>
</dbReference>
<gene>
    <name evidence="2" type="ORF">HMPREF9629_00874</name>
</gene>
<dbReference type="AlphaFoldDB" id="G9X3B7"/>
<dbReference type="PATRIC" id="fig|796937.3.peg.2111"/>
<dbReference type="InterPro" id="IPR052200">
    <property type="entry name" value="Protoporphyrinogen_IX_DH"/>
</dbReference>
<dbReference type="Proteomes" id="UP000006437">
    <property type="component" value="Unassembled WGS sequence"/>
</dbReference>
<evidence type="ECO:0000259" key="1">
    <source>
        <dbReference type="Pfam" id="PF12641"/>
    </source>
</evidence>
<dbReference type="GO" id="GO:0070819">
    <property type="term" value="F:menaquinone-dependent protoporphyrinogen oxidase activity"/>
    <property type="evidence" value="ECO:0007669"/>
    <property type="project" value="TreeGrafter"/>
</dbReference>
<dbReference type="InterPro" id="IPR008254">
    <property type="entry name" value="Flavodoxin/NO_synth"/>
</dbReference>
<reference evidence="2 3" key="1">
    <citation type="submission" date="2011-08" db="EMBL/GenBank/DDBJ databases">
        <title>The Genome Sequence of Eubacteriaceae bacterium ACC19a.</title>
        <authorList>
            <consortium name="The Broad Institute Genome Sequencing Platform"/>
            <person name="Earl A."/>
            <person name="Ward D."/>
            <person name="Feldgarden M."/>
            <person name="Gevers D."/>
            <person name="Sizova M."/>
            <person name="Hazen A."/>
            <person name="Epstein S."/>
            <person name="Young S.K."/>
            <person name="Zeng Q."/>
            <person name="Gargeya S."/>
            <person name="Fitzgerald M."/>
            <person name="Haas B."/>
            <person name="Abouelleil A."/>
            <person name="Alvarado L."/>
            <person name="Arachchi H.M."/>
            <person name="Berlin A."/>
            <person name="Brown A."/>
            <person name="Chapman S.B."/>
            <person name="Chen Z."/>
            <person name="Dunbar C."/>
            <person name="Freedman E."/>
            <person name="Gearin G."/>
            <person name="Gellesch M."/>
            <person name="Goldberg J."/>
            <person name="Griggs A."/>
            <person name="Gujja S."/>
            <person name="Heiman D."/>
            <person name="Howarth C."/>
            <person name="Larson L."/>
            <person name="Lui A."/>
            <person name="MacDonald P.J.P."/>
            <person name="Montmayeur A."/>
            <person name="Murphy C."/>
            <person name="Neiman D."/>
            <person name="Pearson M."/>
            <person name="Priest M."/>
            <person name="Roberts A."/>
            <person name="Saif S."/>
            <person name="Shea T."/>
            <person name="Shenoy N."/>
            <person name="Sisk P."/>
            <person name="Stolte C."/>
            <person name="Sykes S."/>
            <person name="Wortman J."/>
            <person name="Nusbaum C."/>
            <person name="Birren B."/>
        </authorList>
    </citation>
    <scope>NUCLEOTIDE SEQUENCE [LARGE SCALE GENOMIC DNA]</scope>
    <source>
        <strain evidence="2 3">ACC19a</strain>
    </source>
</reference>
<dbReference type="GO" id="GO:0006783">
    <property type="term" value="P:heme biosynthetic process"/>
    <property type="evidence" value="ECO:0007669"/>
    <property type="project" value="TreeGrafter"/>
</dbReference>
<evidence type="ECO:0000313" key="3">
    <source>
        <dbReference type="Proteomes" id="UP000006437"/>
    </source>
</evidence>
<dbReference type="GO" id="GO:0016651">
    <property type="term" value="F:oxidoreductase activity, acting on NAD(P)H"/>
    <property type="evidence" value="ECO:0007669"/>
    <property type="project" value="UniProtKB-ARBA"/>
</dbReference>
<dbReference type="HOGENOM" id="CLU_098259_1_0_9"/>
<comment type="caution">
    <text evidence="2">The sequence shown here is derived from an EMBL/GenBank/DDBJ whole genome shotgun (WGS) entry which is preliminary data.</text>
</comment>
<dbReference type="BioCyc" id="EBAC796937-HMP:GMGH-876-MONOMER"/>
<dbReference type="PROSITE" id="PS00201">
    <property type="entry name" value="FLAVODOXIN"/>
    <property type="match status" value="1"/>
</dbReference>
<dbReference type="InterPro" id="IPR001226">
    <property type="entry name" value="Flavodoxin_CS"/>
</dbReference>
<feature type="domain" description="Flavodoxin-like" evidence="1">
    <location>
        <begin position="4"/>
        <end position="162"/>
    </location>
</feature>
<name>G9X3B7_9FIRM</name>
<protein>
    <recommendedName>
        <fullName evidence="1">Flavodoxin-like domain-containing protein</fullName>
    </recommendedName>
</protein>
<sequence length="174" mass="19541">MRTLIIYSSKTGNTKKMAYGIYEGLKDEYDLNIEDMDNIKDLSILDDYDTLVVGFWIDKGTANSLAKKFIKNIKNKNIALFATLGADPSSKHGQDVIKNMNRLADKSNCLIEVGIYNGLVDPKLLEKLKTKPPLFLPKPILNKMISSGEKSREPNEEDINDAIVRFSKALKKVS</sequence>
<evidence type="ECO:0000313" key="2">
    <source>
        <dbReference type="EMBL" id="EHL10659.1"/>
    </source>
</evidence>
<accession>G9X3B7</accession>
<proteinExistence type="predicted"/>
<dbReference type="EMBL" id="AFZE01000057">
    <property type="protein sequence ID" value="EHL10659.1"/>
    <property type="molecule type" value="Genomic_DNA"/>
</dbReference>
<dbReference type="SUPFAM" id="SSF52218">
    <property type="entry name" value="Flavoproteins"/>
    <property type="match status" value="1"/>
</dbReference>
<dbReference type="RefSeq" id="WP_009525109.1">
    <property type="nucleotide sequence ID" value="NZ_JH414549.1"/>
</dbReference>
<dbReference type="GO" id="GO:0010181">
    <property type="term" value="F:FMN binding"/>
    <property type="evidence" value="ECO:0007669"/>
    <property type="project" value="InterPro"/>
</dbReference>